<feature type="domain" description="J" evidence="6">
    <location>
        <begin position="26"/>
        <end position="136"/>
    </location>
</feature>
<evidence type="ECO:0000256" key="3">
    <source>
        <dbReference type="ARBA" id="ARBA00022989"/>
    </source>
</evidence>
<dbReference type="PROSITE" id="PS50076">
    <property type="entry name" value="DNAJ_2"/>
    <property type="match status" value="1"/>
</dbReference>
<feature type="non-terminal residue" evidence="7">
    <location>
        <position position="1"/>
    </location>
</feature>
<proteinExistence type="predicted"/>
<evidence type="ECO:0000256" key="2">
    <source>
        <dbReference type="ARBA" id="ARBA00022692"/>
    </source>
</evidence>
<accession>A0A6A4LD25</accession>
<name>A0A6A4LD25_9ERIC</name>
<dbReference type="GO" id="GO:0071218">
    <property type="term" value="P:cellular response to misfolded protein"/>
    <property type="evidence" value="ECO:0007669"/>
    <property type="project" value="TreeGrafter"/>
</dbReference>
<organism evidence="7 8">
    <name type="scientific">Rhododendron williamsianum</name>
    <dbReference type="NCBI Taxonomy" id="262921"/>
    <lineage>
        <taxon>Eukaryota</taxon>
        <taxon>Viridiplantae</taxon>
        <taxon>Streptophyta</taxon>
        <taxon>Embryophyta</taxon>
        <taxon>Tracheophyta</taxon>
        <taxon>Spermatophyta</taxon>
        <taxon>Magnoliopsida</taxon>
        <taxon>eudicotyledons</taxon>
        <taxon>Gunneridae</taxon>
        <taxon>Pentapetalae</taxon>
        <taxon>asterids</taxon>
        <taxon>Ericales</taxon>
        <taxon>Ericaceae</taxon>
        <taxon>Ericoideae</taxon>
        <taxon>Rhodoreae</taxon>
        <taxon>Rhododendron</taxon>
    </lineage>
</organism>
<comment type="subcellular location">
    <subcellularLocation>
        <location evidence="1">Membrane</location>
        <topology evidence="1">Single-pass membrane protein</topology>
    </subcellularLocation>
</comment>
<dbReference type="InterPro" id="IPR036869">
    <property type="entry name" value="J_dom_sf"/>
</dbReference>
<reference evidence="7 8" key="1">
    <citation type="journal article" date="2019" name="Genome Biol. Evol.">
        <title>The Rhododendron genome and chromosomal organization provide insight into shared whole-genome duplications across the heath family (Ericaceae).</title>
        <authorList>
            <person name="Soza V.L."/>
            <person name="Lindsley D."/>
            <person name="Waalkes A."/>
            <person name="Ramage E."/>
            <person name="Patwardhan R.P."/>
            <person name="Burton J.N."/>
            <person name="Adey A."/>
            <person name="Kumar A."/>
            <person name="Qiu R."/>
            <person name="Shendure J."/>
            <person name="Hall B."/>
        </authorList>
    </citation>
    <scope>NUCLEOTIDE SEQUENCE [LARGE SCALE GENOMIC DNA]</scope>
    <source>
        <strain evidence="7">RSF 1966-606</strain>
    </source>
</reference>
<dbReference type="InterPro" id="IPR051100">
    <property type="entry name" value="DnaJ_subfamily_B/C"/>
</dbReference>
<evidence type="ECO:0000256" key="1">
    <source>
        <dbReference type="ARBA" id="ARBA00004167"/>
    </source>
</evidence>
<evidence type="ECO:0000259" key="6">
    <source>
        <dbReference type="PROSITE" id="PS50076"/>
    </source>
</evidence>
<dbReference type="InterPro" id="IPR001623">
    <property type="entry name" value="DnaJ_domain"/>
</dbReference>
<evidence type="ECO:0000256" key="5">
    <source>
        <dbReference type="SAM" id="MobiDB-lite"/>
    </source>
</evidence>
<dbReference type="Proteomes" id="UP000428333">
    <property type="component" value="Linkage Group LG09"/>
</dbReference>
<dbReference type="EMBL" id="QEFC01002303">
    <property type="protein sequence ID" value="KAE9453239.1"/>
    <property type="molecule type" value="Genomic_DNA"/>
</dbReference>
<dbReference type="Pfam" id="PF00226">
    <property type="entry name" value="DnaJ"/>
    <property type="match status" value="1"/>
</dbReference>
<dbReference type="InterPro" id="IPR015399">
    <property type="entry name" value="DUF1977_DnaJ-like"/>
</dbReference>
<keyword evidence="2" id="KW-0812">Transmembrane</keyword>
<comment type="caution">
    <text evidence="7">The sequence shown here is derived from an EMBL/GenBank/DDBJ whole genome shotgun (WGS) entry which is preliminary data.</text>
</comment>
<dbReference type="GO" id="GO:0005789">
    <property type="term" value="C:endoplasmic reticulum membrane"/>
    <property type="evidence" value="ECO:0007669"/>
    <property type="project" value="TreeGrafter"/>
</dbReference>
<dbReference type="PANTHER" id="PTHR43908">
    <property type="entry name" value="AT29763P-RELATED"/>
    <property type="match status" value="1"/>
</dbReference>
<dbReference type="Gene3D" id="1.10.287.110">
    <property type="entry name" value="DnaJ domain"/>
    <property type="match status" value="1"/>
</dbReference>
<gene>
    <name evidence="7" type="ORF">C3L33_14863</name>
</gene>
<keyword evidence="8" id="KW-1185">Reference proteome</keyword>
<evidence type="ECO:0000313" key="8">
    <source>
        <dbReference type="Proteomes" id="UP000428333"/>
    </source>
</evidence>
<evidence type="ECO:0000256" key="4">
    <source>
        <dbReference type="ARBA" id="ARBA00023136"/>
    </source>
</evidence>
<dbReference type="SUPFAM" id="SSF46565">
    <property type="entry name" value="Chaperone J-domain"/>
    <property type="match status" value="1"/>
</dbReference>
<dbReference type="PANTHER" id="PTHR43908:SF5">
    <property type="entry name" value="CHAPERONE PROTEIN DNAJ 49"/>
    <property type="match status" value="1"/>
</dbReference>
<protein>
    <recommendedName>
        <fullName evidence="6">J domain-containing protein</fullName>
    </recommendedName>
</protein>
<keyword evidence="3" id="KW-1133">Transmembrane helix</keyword>
<feature type="region of interest" description="Disordered" evidence="5">
    <location>
        <begin position="372"/>
        <end position="395"/>
    </location>
</feature>
<dbReference type="AlphaFoldDB" id="A0A6A4LD25"/>
<sequence length="395" mass="45209">MDGNKDEALRCIGIAKEAFASGNKHRALKFIGIARRLDHNLSVDDLLIACESLDSETPVPSNNYGANNEPVVAKVDEDSHGEPSYSEENVQLIREIKRIHPDKNKAPGSEEAFKKVSKAFKCLSNDDSRTQYDQTGLVEEFEHNQQYNVRRRRRTGNDFFHEDFDSDEIFRAFFGQTDMFREARVYRTRRTTNQHQEDFSGGGPNLTILFQLVPFLLIVLLAYLPFSEPDYSLQKNHSYQFHRTTEKHGVEFYVKSPEFDQNFPVGSPARGDVENYEPAYSSLQEASGVWDSMKVFCAKMLDIYPGESRIISDRYDRKEIELNCTDVTWSFCLLLLEQPYLPRVKTIFPFGIQVCRDMLGLDIEIEGTPEDMLESEWEGNGRGRSAPAALPPLES</sequence>
<keyword evidence="4" id="KW-0472">Membrane</keyword>
<dbReference type="OrthoDB" id="10250354at2759"/>
<dbReference type="CDD" id="cd06257">
    <property type="entry name" value="DnaJ"/>
    <property type="match status" value="1"/>
</dbReference>
<dbReference type="Pfam" id="PF09320">
    <property type="entry name" value="DUF1977"/>
    <property type="match status" value="1"/>
</dbReference>
<evidence type="ECO:0000313" key="7">
    <source>
        <dbReference type="EMBL" id="KAE9453239.1"/>
    </source>
</evidence>
<dbReference type="GO" id="GO:0030544">
    <property type="term" value="F:Hsp70 protein binding"/>
    <property type="evidence" value="ECO:0007669"/>
    <property type="project" value="TreeGrafter"/>
</dbReference>